<feature type="transmembrane region" description="Helical" evidence="1">
    <location>
        <begin position="6"/>
        <end position="28"/>
    </location>
</feature>
<proteinExistence type="predicted"/>
<comment type="caution">
    <text evidence="2">The sequence shown here is derived from an EMBL/GenBank/DDBJ whole genome shotgun (WGS) entry which is preliminary data.</text>
</comment>
<evidence type="ECO:0000256" key="1">
    <source>
        <dbReference type="SAM" id="Phobius"/>
    </source>
</evidence>
<accession>A0AAV6HLW8</accession>
<evidence type="ECO:0000313" key="2">
    <source>
        <dbReference type="EMBL" id="KAG5514995.1"/>
    </source>
</evidence>
<dbReference type="Proteomes" id="UP000823749">
    <property type="component" value="Chromosome 13"/>
</dbReference>
<organism evidence="2 3">
    <name type="scientific">Rhododendron griersonianum</name>
    <dbReference type="NCBI Taxonomy" id="479676"/>
    <lineage>
        <taxon>Eukaryota</taxon>
        <taxon>Viridiplantae</taxon>
        <taxon>Streptophyta</taxon>
        <taxon>Embryophyta</taxon>
        <taxon>Tracheophyta</taxon>
        <taxon>Spermatophyta</taxon>
        <taxon>Magnoliopsida</taxon>
        <taxon>eudicotyledons</taxon>
        <taxon>Gunneridae</taxon>
        <taxon>Pentapetalae</taxon>
        <taxon>asterids</taxon>
        <taxon>Ericales</taxon>
        <taxon>Ericaceae</taxon>
        <taxon>Ericoideae</taxon>
        <taxon>Rhodoreae</taxon>
        <taxon>Rhododendron</taxon>
    </lineage>
</organism>
<dbReference type="EMBL" id="JACTNZ010000013">
    <property type="protein sequence ID" value="KAG5514995.1"/>
    <property type="molecule type" value="Genomic_DNA"/>
</dbReference>
<dbReference type="AlphaFoldDB" id="A0AAV6HLW8"/>
<gene>
    <name evidence="2" type="ORF">RHGRI_036138</name>
</gene>
<keyword evidence="3" id="KW-1185">Reference proteome</keyword>
<keyword evidence="1" id="KW-0472">Membrane</keyword>
<evidence type="ECO:0000313" key="3">
    <source>
        <dbReference type="Proteomes" id="UP000823749"/>
    </source>
</evidence>
<name>A0AAV6HLW8_9ERIC</name>
<protein>
    <submittedName>
        <fullName evidence="2">Uncharacterized protein</fullName>
    </submittedName>
</protein>
<keyword evidence="1" id="KW-0812">Transmembrane</keyword>
<reference evidence="2 3" key="1">
    <citation type="submission" date="2020-08" db="EMBL/GenBank/DDBJ databases">
        <title>Plant Genome Project.</title>
        <authorList>
            <person name="Zhang R.-G."/>
        </authorList>
    </citation>
    <scope>NUCLEOTIDE SEQUENCE [LARGE SCALE GENOMIC DNA]</scope>
    <source>
        <strain evidence="2">WSP0</strain>
        <tissue evidence="2">Leaf</tissue>
    </source>
</reference>
<sequence>MFVDNNLSFVLSVVIDFWLYRLISVFVAQTFKRRNGGLATSMAAAMSTPSAALTAANAAPRLGLKWKTD</sequence>
<keyword evidence="1" id="KW-1133">Transmembrane helix</keyword>